<name>A0A7Z0D251_9MICO</name>
<dbReference type="EMBL" id="JACBZP010000001">
    <property type="protein sequence ID" value="NYI67484.1"/>
    <property type="molecule type" value="Genomic_DNA"/>
</dbReference>
<dbReference type="GO" id="GO:0004360">
    <property type="term" value="F:glutamine-fructose-6-phosphate transaminase (isomerizing) activity"/>
    <property type="evidence" value="ECO:0007669"/>
    <property type="project" value="TreeGrafter"/>
</dbReference>
<sequence>MSVNDTITIQVQDAVDAIAAREAVHTVFLAACGGSFAMLGPAKYVLDHESADTAAHHLNAREFTHRAPKSLGKGSVVIAASHSGTTPETVDAAAYGRDHGALVIAITNDGESPLAQNADHVVTYVHGPDIDLHDSSEGVLYRVVFGYLAAREGNTAGKNIDASLSALNGTLKKTRDDNAGAADTWAAAHKKHELVYTMASGSNFHEAYAFSICLLQEMQWVHSAAIHAGEYFHGPFEITDKDVPFIVLAGIGETRPLDTRAIDFVAKYSDDVVVLDADEMELTGVDESLRGYLAVIIFGKWLRLYADALADYRGHPLSVRRYMWRMEY</sequence>
<dbReference type="PANTHER" id="PTHR10937:SF14">
    <property type="entry name" value="FRUCTOSELYSINE 6-PHOSPHATE DEGLYCASE"/>
    <property type="match status" value="1"/>
</dbReference>
<comment type="caution">
    <text evidence="2">The sequence shown here is derived from an EMBL/GenBank/DDBJ whole genome shotgun (WGS) entry which is preliminary data.</text>
</comment>
<dbReference type="RefSeq" id="WP_179427481.1">
    <property type="nucleotide sequence ID" value="NZ_JACBZP010000001.1"/>
</dbReference>
<dbReference type="InterPro" id="IPR046348">
    <property type="entry name" value="SIS_dom_sf"/>
</dbReference>
<evidence type="ECO:0000313" key="3">
    <source>
        <dbReference type="Proteomes" id="UP000539111"/>
    </source>
</evidence>
<keyword evidence="3" id="KW-1185">Reference proteome</keyword>
<dbReference type="Pfam" id="PF01380">
    <property type="entry name" value="SIS"/>
    <property type="match status" value="1"/>
</dbReference>
<dbReference type="SUPFAM" id="SSF53697">
    <property type="entry name" value="SIS domain"/>
    <property type="match status" value="1"/>
</dbReference>
<reference evidence="2 3" key="1">
    <citation type="submission" date="2020-07" db="EMBL/GenBank/DDBJ databases">
        <title>Sequencing the genomes of 1000 actinobacteria strains.</title>
        <authorList>
            <person name="Klenk H.-P."/>
        </authorList>
    </citation>
    <scope>NUCLEOTIDE SEQUENCE [LARGE SCALE GENOMIC DNA]</scope>
    <source>
        <strain evidence="2 3">DSM 26341</strain>
    </source>
</reference>
<dbReference type="Gene3D" id="1.10.10.2240">
    <property type="match status" value="1"/>
</dbReference>
<evidence type="ECO:0000259" key="1">
    <source>
        <dbReference type="PROSITE" id="PS51464"/>
    </source>
</evidence>
<evidence type="ECO:0000313" key="2">
    <source>
        <dbReference type="EMBL" id="NYI67484.1"/>
    </source>
</evidence>
<dbReference type="Proteomes" id="UP000539111">
    <property type="component" value="Unassembled WGS sequence"/>
</dbReference>
<dbReference type="AlphaFoldDB" id="A0A7Z0D251"/>
<dbReference type="GO" id="GO:0006002">
    <property type="term" value="P:fructose 6-phosphate metabolic process"/>
    <property type="evidence" value="ECO:0007669"/>
    <property type="project" value="TreeGrafter"/>
</dbReference>
<dbReference type="GO" id="GO:0016787">
    <property type="term" value="F:hydrolase activity"/>
    <property type="evidence" value="ECO:0007669"/>
    <property type="project" value="UniProtKB-KW"/>
</dbReference>
<keyword evidence="2" id="KW-0378">Hydrolase</keyword>
<feature type="domain" description="SIS" evidence="1">
    <location>
        <begin position="14"/>
        <end position="154"/>
    </location>
</feature>
<dbReference type="GO" id="GO:0006487">
    <property type="term" value="P:protein N-linked glycosylation"/>
    <property type="evidence" value="ECO:0007669"/>
    <property type="project" value="TreeGrafter"/>
</dbReference>
<dbReference type="Gene3D" id="3.40.50.10490">
    <property type="entry name" value="Glucose-6-phosphate isomerase like protein, domain 1"/>
    <property type="match status" value="1"/>
</dbReference>
<dbReference type="InterPro" id="IPR001347">
    <property type="entry name" value="SIS_dom"/>
</dbReference>
<protein>
    <submittedName>
        <fullName evidence="2">Fructoselysine 6-phosphate deglycase</fullName>
        <ecNumber evidence="2">3.5.-.-</ecNumber>
    </submittedName>
</protein>
<accession>A0A7Z0D251</accession>
<dbReference type="Gene3D" id="3.40.50.12570">
    <property type="match status" value="1"/>
</dbReference>
<dbReference type="CDD" id="cd05009">
    <property type="entry name" value="SIS_GlmS_GlmD_2"/>
    <property type="match status" value="1"/>
</dbReference>
<dbReference type="CDD" id="cd05710">
    <property type="entry name" value="SIS_1"/>
    <property type="match status" value="1"/>
</dbReference>
<dbReference type="InterPro" id="IPR035488">
    <property type="entry name" value="FrlB_SIS"/>
</dbReference>
<dbReference type="PANTHER" id="PTHR10937">
    <property type="entry name" value="GLUCOSAMINE--FRUCTOSE-6-PHOSPHATE AMINOTRANSFERASE, ISOMERIZING"/>
    <property type="match status" value="1"/>
</dbReference>
<dbReference type="InterPro" id="IPR035490">
    <property type="entry name" value="GlmS/FrlB_SIS"/>
</dbReference>
<dbReference type="GO" id="GO:0006047">
    <property type="term" value="P:UDP-N-acetylglucosamine metabolic process"/>
    <property type="evidence" value="ECO:0007669"/>
    <property type="project" value="TreeGrafter"/>
</dbReference>
<dbReference type="InterPro" id="IPR024713">
    <property type="entry name" value="Fructosamine_deglycase_FrlB"/>
</dbReference>
<dbReference type="EC" id="3.5.-.-" evidence="2"/>
<dbReference type="PIRSF" id="PIRSF009290">
    <property type="entry name" value="FrlB"/>
    <property type="match status" value="1"/>
</dbReference>
<organism evidence="2 3">
    <name type="scientific">Spelaeicoccus albus</name>
    <dbReference type="NCBI Taxonomy" id="1280376"/>
    <lineage>
        <taxon>Bacteria</taxon>
        <taxon>Bacillati</taxon>
        <taxon>Actinomycetota</taxon>
        <taxon>Actinomycetes</taxon>
        <taxon>Micrococcales</taxon>
        <taxon>Brevibacteriaceae</taxon>
        <taxon>Spelaeicoccus</taxon>
    </lineage>
</organism>
<gene>
    <name evidence="2" type="ORF">BJY26_001790</name>
</gene>
<proteinExistence type="predicted"/>
<dbReference type="PROSITE" id="PS51464">
    <property type="entry name" value="SIS"/>
    <property type="match status" value="1"/>
</dbReference>
<dbReference type="GO" id="GO:0097367">
    <property type="term" value="F:carbohydrate derivative binding"/>
    <property type="evidence" value="ECO:0007669"/>
    <property type="project" value="InterPro"/>
</dbReference>